<evidence type="ECO:0000313" key="8">
    <source>
        <dbReference type="EMBL" id="EAT17139.1"/>
    </source>
</evidence>
<dbReference type="SFLD" id="SFLDG01067">
    <property type="entry name" value="SPASM/twitch_domain_containing"/>
    <property type="match status" value="1"/>
</dbReference>
<dbReference type="Gene3D" id="3.20.20.70">
    <property type="entry name" value="Aldolase class I"/>
    <property type="match status" value="1"/>
</dbReference>
<name>Q1K4G4_DESA6</name>
<keyword evidence="4" id="KW-0479">Metal-binding</keyword>
<dbReference type="InterPro" id="IPR013785">
    <property type="entry name" value="Aldolase_TIM"/>
</dbReference>
<dbReference type="EMBL" id="AAEW02000001">
    <property type="protein sequence ID" value="EAT17139.1"/>
    <property type="molecule type" value="Genomic_DNA"/>
</dbReference>
<protein>
    <submittedName>
        <fullName evidence="8">Radical SAM</fullName>
    </submittedName>
</protein>
<dbReference type="SFLD" id="SFLDG01386">
    <property type="entry name" value="main_SPASM_domain-containing"/>
    <property type="match status" value="1"/>
</dbReference>
<dbReference type="InterPro" id="IPR007197">
    <property type="entry name" value="rSAM"/>
</dbReference>
<dbReference type="SFLD" id="SFLDS00029">
    <property type="entry name" value="Radical_SAM"/>
    <property type="match status" value="1"/>
</dbReference>
<dbReference type="InterPro" id="IPR023885">
    <property type="entry name" value="4Fe4S-binding_SPASM_dom"/>
</dbReference>
<evidence type="ECO:0000259" key="7">
    <source>
        <dbReference type="PROSITE" id="PS51918"/>
    </source>
</evidence>
<dbReference type="CDD" id="cd21123">
    <property type="entry name" value="SPASM_MftC-like"/>
    <property type="match status" value="1"/>
</dbReference>
<dbReference type="SUPFAM" id="SSF102114">
    <property type="entry name" value="Radical SAM enzymes"/>
    <property type="match status" value="1"/>
</dbReference>
<reference evidence="8" key="2">
    <citation type="submission" date="2006-05" db="EMBL/GenBank/DDBJ databases">
        <title>Sequencing of the draft genome and assembly of Desulfuromonas acetoxidans DSM 684.</title>
        <authorList>
            <consortium name="US DOE Joint Genome Institute (JGI-PGF)"/>
            <person name="Copeland A."/>
            <person name="Lucas S."/>
            <person name="Lapidus A."/>
            <person name="Barry K."/>
            <person name="Detter J.C."/>
            <person name="Glavina del Rio T."/>
            <person name="Hammon N."/>
            <person name="Israni S."/>
            <person name="Dalin E."/>
            <person name="Tice H."/>
            <person name="Bruce D."/>
            <person name="Pitluck S."/>
            <person name="Richardson P."/>
        </authorList>
    </citation>
    <scope>NUCLEOTIDE SEQUENCE [LARGE SCALE GENOMIC DNA]</scope>
    <source>
        <strain evidence="8">DSM 684</strain>
    </source>
</reference>
<dbReference type="InterPro" id="IPR058240">
    <property type="entry name" value="rSAM_sf"/>
</dbReference>
<organism evidence="8 9">
    <name type="scientific">Desulfuromonas acetoxidans (strain DSM 684 / 11070)</name>
    <dbReference type="NCBI Taxonomy" id="281689"/>
    <lineage>
        <taxon>Bacteria</taxon>
        <taxon>Pseudomonadati</taxon>
        <taxon>Thermodesulfobacteriota</taxon>
        <taxon>Desulfuromonadia</taxon>
        <taxon>Desulfuromonadales</taxon>
        <taxon>Desulfuromonadaceae</taxon>
        <taxon>Desulfuromonas</taxon>
    </lineage>
</organism>
<dbReference type="AlphaFoldDB" id="Q1K4G4"/>
<comment type="cofactor">
    <cofactor evidence="1">
        <name>[4Fe-4S] cluster</name>
        <dbReference type="ChEBI" id="CHEBI:49883"/>
    </cofactor>
</comment>
<evidence type="ECO:0000256" key="4">
    <source>
        <dbReference type="ARBA" id="ARBA00022723"/>
    </source>
</evidence>
<keyword evidence="9" id="KW-1185">Reference proteome</keyword>
<dbReference type="GO" id="GO:0051539">
    <property type="term" value="F:4 iron, 4 sulfur cluster binding"/>
    <property type="evidence" value="ECO:0007669"/>
    <property type="project" value="UniProtKB-KW"/>
</dbReference>
<dbReference type="InterPro" id="IPR050377">
    <property type="entry name" value="Radical_SAM_PqqE_MftC-like"/>
</dbReference>
<dbReference type="RefSeq" id="WP_005997318.1">
    <property type="nucleotide sequence ID" value="NZ_AAEW02000001.1"/>
</dbReference>
<dbReference type="GO" id="GO:0046872">
    <property type="term" value="F:metal ion binding"/>
    <property type="evidence" value="ECO:0007669"/>
    <property type="project" value="UniProtKB-KW"/>
</dbReference>
<evidence type="ECO:0000256" key="3">
    <source>
        <dbReference type="ARBA" id="ARBA00022691"/>
    </source>
</evidence>
<gene>
    <name evidence="8" type="ORF">Dace_3005</name>
</gene>
<dbReference type="InterPro" id="IPR017200">
    <property type="entry name" value="PqqE-like"/>
</dbReference>
<keyword evidence="6" id="KW-0411">Iron-sulfur</keyword>
<proteinExistence type="predicted"/>
<dbReference type="Pfam" id="PF04055">
    <property type="entry name" value="Radical_SAM"/>
    <property type="match status" value="1"/>
</dbReference>
<evidence type="ECO:0000256" key="5">
    <source>
        <dbReference type="ARBA" id="ARBA00023004"/>
    </source>
</evidence>
<keyword evidence="3" id="KW-0949">S-adenosyl-L-methionine</keyword>
<dbReference type="Proteomes" id="UP000005695">
    <property type="component" value="Unassembled WGS sequence"/>
</dbReference>
<evidence type="ECO:0000313" key="9">
    <source>
        <dbReference type="Proteomes" id="UP000005695"/>
    </source>
</evidence>
<dbReference type="NCBIfam" id="TIGR04085">
    <property type="entry name" value="rSAM_more_4Fe4S"/>
    <property type="match status" value="1"/>
</dbReference>
<dbReference type="Pfam" id="PF13186">
    <property type="entry name" value="SPASM"/>
    <property type="match status" value="1"/>
</dbReference>
<sequence>MADQEEKFIPKWIAWETTRRCNLTCVHCRCSSDMEAASGDFTTEEAFKMIDDICEVSKPVMVLSGGEPLMRPDIFEIAEYGTSKGLRMCMATNGTLITDEVCAKMNKADIKMVSLSLDGSTAEIHDDFRQCPGAFEGVKRAAETLTRNGIKFLINSSFTKRNQHDIANTFKLAKSLGATAWYMFMIVPTGRGEEIMNELVSKEDYEEILSWHYEQEKNEDDILMRPTCAPHYYRIVPQMAKAEGVDFKRRSLTFSTGGGKGCIAAQTICLIDCFGNLKPCSYFHSSVGNVKQIPFKDLWFNSKVFNDLRDFSKYKGKCGECEFINVCGGCRARADAVYGDYMAEEPFCNYIPRKTRLRMEKEAAENRGE</sequence>
<evidence type="ECO:0000256" key="2">
    <source>
        <dbReference type="ARBA" id="ARBA00022485"/>
    </source>
</evidence>
<evidence type="ECO:0000256" key="1">
    <source>
        <dbReference type="ARBA" id="ARBA00001966"/>
    </source>
</evidence>
<dbReference type="PANTHER" id="PTHR11228">
    <property type="entry name" value="RADICAL SAM DOMAIN PROTEIN"/>
    <property type="match status" value="1"/>
</dbReference>
<dbReference type="InterPro" id="IPR006638">
    <property type="entry name" value="Elp3/MiaA/NifB-like_rSAM"/>
</dbReference>
<dbReference type="PANTHER" id="PTHR11228:SF7">
    <property type="entry name" value="PQQA PEPTIDE CYCLASE"/>
    <property type="match status" value="1"/>
</dbReference>
<reference evidence="8" key="1">
    <citation type="submission" date="2006-05" db="EMBL/GenBank/DDBJ databases">
        <title>Annotation of the draft genome assembly of Desulfuromonas acetoxidans DSM 684.</title>
        <authorList>
            <consortium name="US DOE Joint Genome Institute (JGI-ORNL)"/>
            <person name="Larimer F."/>
            <person name="Land M."/>
            <person name="Hauser L."/>
        </authorList>
    </citation>
    <scope>NUCLEOTIDE SEQUENCE [LARGE SCALE GENOMIC DNA]</scope>
    <source>
        <strain evidence="8">DSM 684</strain>
    </source>
</reference>
<accession>Q1K4G4</accession>
<dbReference type="SMART" id="SM00729">
    <property type="entry name" value="Elp3"/>
    <property type="match status" value="1"/>
</dbReference>
<comment type="caution">
    <text evidence="8">The sequence shown here is derived from an EMBL/GenBank/DDBJ whole genome shotgun (WGS) entry which is preliminary data.</text>
</comment>
<dbReference type="CDD" id="cd01335">
    <property type="entry name" value="Radical_SAM"/>
    <property type="match status" value="1"/>
</dbReference>
<dbReference type="PROSITE" id="PS51918">
    <property type="entry name" value="RADICAL_SAM"/>
    <property type="match status" value="1"/>
</dbReference>
<dbReference type="PIRSF" id="PIRSF037420">
    <property type="entry name" value="PQQ_syn_pqqE"/>
    <property type="match status" value="1"/>
</dbReference>
<dbReference type="OrthoDB" id="9782387at2"/>
<dbReference type="GO" id="GO:0003824">
    <property type="term" value="F:catalytic activity"/>
    <property type="evidence" value="ECO:0007669"/>
    <property type="project" value="InterPro"/>
</dbReference>
<evidence type="ECO:0000256" key="6">
    <source>
        <dbReference type="ARBA" id="ARBA00023014"/>
    </source>
</evidence>
<keyword evidence="5" id="KW-0408">Iron</keyword>
<feature type="domain" description="Radical SAM core" evidence="7">
    <location>
        <begin position="7"/>
        <end position="218"/>
    </location>
</feature>
<keyword evidence="2" id="KW-0004">4Fe-4S</keyword>